<reference evidence="2" key="2">
    <citation type="submission" date="2022-06" db="UniProtKB">
        <authorList>
            <consortium name="EnsemblMetazoa"/>
        </authorList>
    </citation>
    <scope>IDENTIFICATION</scope>
    <source>
        <strain evidence="2">DF5081</strain>
    </source>
</reference>
<feature type="transmembrane region" description="Helical" evidence="1">
    <location>
        <begin position="40"/>
        <end position="59"/>
    </location>
</feature>
<sequence>MIAHLYQLCCILTFLIPKLFPSFSADYRIMFFNVTGVQAVKFMVSIVLSAAPLLLLPPVRSQMYILRRKYRQDRVAPNAG</sequence>
<reference evidence="3" key="1">
    <citation type="submission" date="2010-08" db="EMBL/GenBank/DDBJ databases">
        <authorList>
            <consortium name="Caenorhabditis japonica Sequencing Consortium"/>
            <person name="Wilson R.K."/>
        </authorList>
    </citation>
    <scope>NUCLEOTIDE SEQUENCE [LARGE SCALE GENOMIC DNA]</scope>
    <source>
        <strain evidence="3">DF5081</strain>
    </source>
</reference>
<evidence type="ECO:0000313" key="3">
    <source>
        <dbReference type="Proteomes" id="UP000005237"/>
    </source>
</evidence>
<dbReference type="EnsemblMetazoa" id="CJA28460.1">
    <property type="protein sequence ID" value="CJA28460.1"/>
    <property type="gene ID" value="WBGene00184034"/>
</dbReference>
<dbReference type="AlphaFoldDB" id="A0A8R1IA94"/>
<evidence type="ECO:0000256" key="1">
    <source>
        <dbReference type="SAM" id="Phobius"/>
    </source>
</evidence>
<keyword evidence="1" id="KW-0812">Transmembrane</keyword>
<protein>
    <submittedName>
        <fullName evidence="2">Uncharacterized protein</fullName>
    </submittedName>
</protein>
<name>A0A8R1IA94_CAEJA</name>
<proteinExistence type="predicted"/>
<accession>A0A8R1IA94</accession>
<evidence type="ECO:0000313" key="2">
    <source>
        <dbReference type="EnsemblMetazoa" id="CJA28460.1"/>
    </source>
</evidence>
<keyword evidence="3" id="KW-1185">Reference proteome</keyword>
<organism evidence="2 3">
    <name type="scientific">Caenorhabditis japonica</name>
    <dbReference type="NCBI Taxonomy" id="281687"/>
    <lineage>
        <taxon>Eukaryota</taxon>
        <taxon>Metazoa</taxon>
        <taxon>Ecdysozoa</taxon>
        <taxon>Nematoda</taxon>
        <taxon>Chromadorea</taxon>
        <taxon>Rhabditida</taxon>
        <taxon>Rhabditina</taxon>
        <taxon>Rhabditomorpha</taxon>
        <taxon>Rhabditoidea</taxon>
        <taxon>Rhabditidae</taxon>
        <taxon>Peloderinae</taxon>
        <taxon>Caenorhabditis</taxon>
    </lineage>
</organism>
<keyword evidence="1" id="KW-0472">Membrane</keyword>
<dbReference type="Proteomes" id="UP000005237">
    <property type="component" value="Unassembled WGS sequence"/>
</dbReference>
<keyword evidence="1" id="KW-1133">Transmembrane helix</keyword>